<feature type="domain" description="Pyrrolo-quinoline quinone repeat" evidence="3">
    <location>
        <begin position="6"/>
        <end position="243"/>
    </location>
</feature>
<accession>A0A0M0K2S5</accession>
<keyword evidence="2" id="KW-0677">Repeat</keyword>
<keyword evidence="5" id="KW-1185">Reference proteome</keyword>
<comment type="caution">
    <text evidence="4">The sequence shown here is derived from an EMBL/GenBank/DDBJ whole genome shotgun (WGS) entry which is preliminary data.</text>
</comment>
<gene>
    <name evidence="4" type="ORF">Ctob_009524</name>
</gene>
<proteinExistence type="predicted"/>
<dbReference type="InterPro" id="IPR015943">
    <property type="entry name" value="WD40/YVTN_repeat-like_dom_sf"/>
</dbReference>
<protein>
    <recommendedName>
        <fullName evidence="3">Pyrrolo-quinoline quinone repeat domain-containing protein</fullName>
    </recommendedName>
</protein>
<dbReference type="Proteomes" id="UP000037460">
    <property type="component" value="Unassembled WGS sequence"/>
</dbReference>
<dbReference type="InterPro" id="IPR011047">
    <property type="entry name" value="Quinoprotein_ADH-like_sf"/>
</dbReference>
<evidence type="ECO:0000313" key="5">
    <source>
        <dbReference type="Proteomes" id="UP000037460"/>
    </source>
</evidence>
<dbReference type="EMBL" id="JWZX01001600">
    <property type="protein sequence ID" value="KOO33109.1"/>
    <property type="molecule type" value="Genomic_DNA"/>
</dbReference>
<dbReference type="SUPFAM" id="SSF50998">
    <property type="entry name" value="Quinoprotein alcohol dehydrogenase-like"/>
    <property type="match status" value="1"/>
</dbReference>
<dbReference type="Gene3D" id="2.130.10.10">
    <property type="entry name" value="YVTN repeat-like/Quinoprotein amine dehydrogenase"/>
    <property type="match status" value="1"/>
</dbReference>
<sequence>MCACAASGLVFSGDKEAQLRVWCARTGELLARVGFSGAAVTAMAASAGRLLVGDSQGHVTALSSSALLRGETHAIAWRAHDGKTATLHARPYDDGFLSGGTDGAVRSWQYAELQREAHELRMRAVSAHSGAVGNGSSAGGSGRLRSSACVELGLFAIANPAAMVCVARHQDTVTALCRDGELAVSGSREGEVQVNRLADGSRVFRLPSSLGPINCLACLRGKLLLCSDDGHQATLQLWDLTTQRLVQELGGIRKWNAPTHIAYMGCDRAIWVRDTTLSVLTWVEAP</sequence>
<reference evidence="5" key="1">
    <citation type="journal article" date="2015" name="PLoS Genet.">
        <title>Genome Sequence and Transcriptome Analyses of Chrysochromulina tobin: Metabolic Tools for Enhanced Algal Fitness in the Prominent Order Prymnesiales (Haptophyceae).</title>
        <authorList>
            <person name="Hovde B.T."/>
            <person name="Deodato C.R."/>
            <person name="Hunsperger H.M."/>
            <person name="Ryken S.A."/>
            <person name="Yost W."/>
            <person name="Jha R.K."/>
            <person name="Patterson J."/>
            <person name="Monnat R.J. Jr."/>
            <person name="Barlow S.B."/>
            <person name="Starkenburg S.R."/>
            <person name="Cattolico R.A."/>
        </authorList>
    </citation>
    <scope>NUCLEOTIDE SEQUENCE</scope>
    <source>
        <strain evidence="5">CCMP291</strain>
    </source>
</reference>
<dbReference type="Pfam" id="PF13360">
    <property type="entry name" value="PQQ_2"/>
    <property type="match status" value="1"/>
</dbReference>
<evidence type="ECO:0000256" key="1">
    <source>
        <dbReference type="ARBA" id="ARBA00022574"/>
    </source>
</evidence>
<organism evidence="4 5">
    <name type="scientific">Chrysochromulina tobinii</name>
    <dbReference type="NCBI Taxonomy" id="1460289"/>
    <lineage>
        <taxon>Eukaryota</taxon>
        <taxon>Haptista</taxon>
        <taxon>Haptophyta</taxon>
        <taxon>Prymnesiophyceae</taxon>
        <taxon>Prymnesiales</taxon>
        <taxon>Chrysochromulinaceae</taxon>
        <taxon>Chrysochromulina</taxon>
    </lineage>
</organism>
<evidence type="ECO:0000313" key="4">
    <source>
        <dbReference type="EMBL" id="KOO33109.1"/>
    </source>
</evidence>
<keyword evidence="1" id="KW-0853">WD repeat</keyword>
<name>A0A0M0K2S5_9EUKA</name>
<dbReference type="InterPro" id="IPR002372">
    <property type="entry name" value="PQQ_rpt_dom"/>
</dbReference>
<dbReference type="PANTHER" id="PTHR19848:SF8">
    <property type="entry name" value="F-BOX AND WD REPEAT DOMAIN CONTAINING 7"/>
    <property type="match status" value="1"/>
</dbReference>
<evidence type="ECO:0000256" key="2">
    <source>
        <dbReference type="ARBA" id="ARBA00022737"/>
    </source>
</evidence>
<dbReference type="PANTHER" id="PTHR19848">
    <property type="entry name" value="WD40 REPEAT PROTEIN"/>
    <property type="match status" value="1"/>
</dbReference>
<evidence type="ECO:0000259" key="3">
    <source>
        <dbReference type="Pfam" id="PF13360"/>
    </source>
</evidence>
<dbReference type="AlphaFoldDB" id="A0A0M0K2S5"/>